<name>A0ABW3ASG8_9SPHI</name>
<evidence type="ECO:0000256" key="3">
    <source>
        <dbReference type="ARBA" id="ARBA00005708"/>
    </source>
</evidence>
<comment type="function">
    <text evidence="6">Catalyzes the conversion of 7,8-dihydroneopterin to 6-hydroxymethyl-7,8-dihydropterin.</text>
</comment>
<dbReference type="Proteomes" id="UP001597010">
    <property type="component" value="Unassembled WGS sequence"/>
</dbReference>
<evidence type="ECO:0000313" key="8">
    <source>
        <dbReference type="EMBL" id="MFD0793800.1"/>
    </source>
</evidence>
<accession>A0ABW3ASG8</accession>
<evidence type="ECO:0000256" key="1">
    <source>
        <dbReference type="ARBA" id="ARBA00001353"/>
    </source>
</evidence>
<dbReference type="Pfam" id="PF02152">
    <property type="entry name" value="FolB"/>
    <property type="match status" value="1"/>
</dbReference>
<sequence length="119" mass="13640">MIQVGLEGVEFYAYHGFYPEEQKTGTRFLVDVSVGFNNNAPFSDDSLANTVNYEVLYEIVTEEMQHTRKVLETVAEAIMKRIQANFNFIDTIEVTIRKQNPPFNGPVKQSVVKLSYNKQ</sequence>
<keyword evidence="4 6" id="KW-0289">Folate biosynthesis</keyword>
<feature type="domain" description="Dihydroneopterin aldolase/epimerase" evidence="7">
    <location>
        <begin position="4"/>
        <end position="116"/>
    </location>
</feature>
<dbReference type="EC" id="4.1.2.25" evidence="6"/>
<reference evidence="9" key="1">
    <citation type="journal article" date="2019" name="Int. J. Syst. Evol. Microbiol.">
        <title>The Global Catalogue of Microorganisms (GCM) 10K type strain sequencing project: providing services to taxonomists for standard genome sequencing and annotation.</title>
        <authorList>
            <consortium name="The Broad Institute Genomics Platform"/>
            <consortium name="The Broad Institute Genome Sequencing Center for Infectious Disease"/>
            <person name="Wu L."/>
            <person name="Ma J."/>
        </authorList>
    </citation>
    <scope>NUCLEOTIDE SEQUENCE [LARGE SCALE GENOMIC DNA]</scope>
    <source>
        <strain evidence="9">CCUG 61484</strain>
    </source>
</reference>
<evidence type="ECO:0000256" key="6">
    <source>
        <dbReference type="RuleBase" id="RU362079"/>
    </source>
</evidence>
<protein>
    <recommendedName>
        <fullName evidence="6">7,8-dihydroneopterin aldolase</fullName>
        <ecNumber evidence="6">4.1.2.25</ecNumber>
    </recommendedName>
</protein>
<comment type="pathway">
    <text evidence="2 6">Cofactor biosynthesis; tetrahydrofolate biosynthesis; 2-amino-4-hydroxy-6-hydroxymethyl-7,8-dihydropteridine diphosphate from 7,8-dihydroneopterin triphosphate: step 3/4.</text>
</comment>
<dbReference type="PANTHER" id="PTHR42844">
    <property type="entry name" value="DIHYDRONEOPTERIN ALDOLASE 1-RELATED"/>
    <property type="match status" value="1"/>
</dbReference>
<keyword evidence="5 6" id="KW-0456">Lyase</keyword>
<dbReference type="NCBIfam" id="TIGR00526">
    <property type="entry name" value="folB_dom"/>
    <property type="match status" value="1"/>
</dbReference>
<dbReference type="InterPro" id="IPR006156">
    <property type="entry name" value="Dihydroneopterin_aldolase"/>
</dbReference>
<gene>
    <name evidence="8" type="primary">folB</name>
    <name evidence="8" type="ORF">ACFQZX_09230</name>
</gene>
<dbReference type="PANTHER" id="PTHR42844:SF1">
    <property type="entry name" value="DIHYDRONEOPTERIN ALDOLASE 1-RELATED"/>
    <property type="match status" value="1"/>
</dbReference>
<dbReference type="InterPro" id="IPR043133">
    <property type="entry name" value="GTP-CH-I_C/QueF"/>
</dbReference>
<comment type="caution">
    <text evidence="8">The sequence shown here is derived from an EMBL/GenBank/DDBJ whole genome shotgun (WGS) entry which is preliminary data.</text>
</comment>
<dbReference type="NCBIfam" id="TIGR00525">
    <property type="entry name" value="folB"/>
    <property type="match status" value="1"/>
</dbReference>
<organism evidence="8 9">
    <name type="scientific">Mucilaginibacter litoreus</name>
    <dbReference type="NCBI Taxonomy" id="1048221"/>
    <lineage>
        <taxon>Bacteria</taxon>
        <taxon>Pseudomonadati</taxon>
        <taxon>Bacteroidota</taxon>
        <taxon>Sphingobacteriia</taxon>
        <taxon>Sphingobacteriales</taxon>
        <taxon>Sphingobacteriaceae</taxon>
        <taxon>Mucilaginibacter</taxon>
    </lineage>
</organism>
<dbReference type="InterPro" id="IPR006157">
    <property type="entry name" value="FolB_dom"/>
</dbReference>
<evidence type="ECO:0000256" key="4">
    <source>
        <dbReference type="ARBA" id="ARBA00022909"/>
    </source>
</evidence>
<proteinExistence type="inferred from homology"/>
<dbReference type="Gene3D" id="3.30.1130.10">
    <property type="match status" value="1"/>
</dbReference>
<dbReference type="GO" id="GO:0004150">
    <property type="term" value="F:dihydroneopterin aldolase activity"/>
    <property type="evidence" value="ECO:0007669"/>
    <property type="project" value="UniProtKB-EC"/>
</dbReference>
<evidence type="ECO:0000313" key="9">
    <source>
        <dbReference type="Proteomes" id="UP001597010"/>
    </source>
</evidence>
<dbReference type="RefSeq" id="WP_377114125.1">
    <property type="nucleotide sequence ID" value="NZ_JBHTHZ010000005.1"/>
</dbReference>
<comment type="catalytic activity">
    <reaction evidence="1 6">
        <text>7,8-dihydroneopterin = 6-hydroxymethyl-7,8-dihydropterin + glycolaldehyde</text>
        <dbReference type="Rhea" id="RHEA:10540"/>
        <dbReference type="ChEBI" id="CHEBI:17001"/>
        <dbReference type="ChEBI" id="CHEBI:17071"/>
        <dbReference type="ChEBI" id="CHEBI:44841"/>
        <dbReference type="EC" id="4.1.2.25"/>
    </reaction>
</comment>
<evidence type="ECO:0000256" key="2">
    <source>
        <dbReference type="ARBA" id="ARBA00005013"/>
    </source>
</evidence>
<comment type="similarity">
    <text evidence="3 6">Belongs to the DHNA family.</text>
</comment>
<keyword evidence="9" id="KW-1185">Reference proteome</keyword>
<dbReference type="SMART" id="SM00905">
    <property type="entry name" value="FolB"/>
    <property type="match status" value="1"/>
</dbReference>
<evidence type="ECO:0000256" key="5">
    <source>
        <dbReference type="ARBA" id="ARBA00023239"/>
    </source>
</evidence>
<dbReference type="SUPFAM" id="SSF55620">
    <property type="entry name" value="Tetrahydrobiopterin biosynthesis enzymes-like"/>
    <property type="match status" value="1"/>
</dbReference>
<dbReference type="EMBL" id="JBHTHZ010000005">
    <property type="protein sequence ID" value="MFD0793800.1"/>
    <property type="molecule type" value="Genomic_DNA"/>
</dbReference>
<evidence type="ECO:0000259" key="7">
    <source>
        <dbReference type="SMART" id="SM00905"/>
    </source>
</evidence>